<dbReference type="PANTHER" id="PTHR22655">
    <property type="entry name" value="ATP-DEPENDENT RNA HELICASE TDRD12-RELATED"/>
    <property type="match status" value="1"/>
</dbReference>
<evidence type="ECO:0000313" key="16">
    <source>
        <dbReference type="Proteomes" id="UP000008672"/>
    </source>
</evidence>
<dbReference type="EMBL" id="AFYH01158566">
    <property type="status" value="NOT_ANNOTATED_CDS"/>
    <property type="molecule type" value="Genomic_DNA"/>
</dbReference>
<feature type="domain" description="Tudor" evidence="14">
    <location>
        <begin position="3"/>
        <end position="129"/>
    </location>
</feature>
<dbReference type="HOGENOM" id="CLU_008124_0_0_1"/>
<gene>
    <name evidence="15" type="primary">TDRD12</name>
</gene>
<keyword evidence="4" id="KW-0547">Nucleotide-binding</keyword>
<evidence type="ECO:0000313" key="15">
    <source>
        <dbReference type="Ensembl" id="ENSLACP00000012097.1"/>
    </source>
</evidence>
<dbReference type="GO" id="GO:0016787">
    <property type="term" value="F:hydrolase activity"/>
    <property type="evidence" value="ECO:0007669"/>
    <property type="project" value="UniProtKB-KW"/>
</dbReference>
<dbReference type="STRING" id="7897.ENSLACP00000012097"/>
<keyword evidence="16" id="KW-1185">Reference proteome</keyword>
<keyword evidence="3" id="KW-0677">Repeat</keyword>
<dbReference type="Gene3D" id="2.40.50.90">
    <property type="match status" value="2"/>
</dbReference>
<evidence type="ECO:0000256" key="12">
    <source>
        <dbReference type="ARBA" id="ARBA00047984"/>
    </source>
</evidence>
<reference evidence="16" key="1">
    <citation type="submission" date="2011-08" db="EMBL/GenBank/DDBJ databases">
        <title>The draft genome of Latimeria chalumnae.</title>
        <authorList>
            <person name="Di Palma F."/>
            <person name="Alfoldi J."/>
            <person name="Johnson J."/>
            <person name="Berlin A."/>
            <person name="Gnerre S."/>
            <person name="Jaffe D."/>
            <person name="MacCallum I."/>
            <person name="Young S."/>
            <person name="Walker B.J."/>
            <person name="Lander E."/>
            <person name="Lindblad-Toh K."/>
        </authorList>
    </citation>
    <scope>NUCLEOTIDE SEQUENCE [LARGE SCALE GENOMIC DNA]</scope>
    <source>
        <strain evidence="16">Wild caught</strain>
    </source>
</reference>
<dbReference type="FunFam" id="2.30.30.140:FF:000075">
    <property type="entry name" value="putative ATP-dependent RNA helicase TDRD12"/>
    <property type="match status" value="1"/>
</dbReference>
<keyword evidence="8" id="KW-0067">ATP-binding</keyword>
<dbReference type="GO" id="GO:0042078">
    <property type="term" value="P:germ-line stem cell division"/>
    <property type="evidence" value="ECO:0007669"/>
    <property type="project" value="TreeGrafter"/>
</dbReference>
<dbReference type="InterPro" id="IPR047390">
    <property type="entry name" value="Tudor_TDRD12_rpt1"/>
</dbReference>
<evidence type="ECO:0000259" key="14">
    <source>
        <dbReference type="Pfam" id="PF00567"/>
    </source>
</evidence>
<dbReference type="GO" id="GO:0005524">
    <property type="term" value="F:ATP binding"/>
    <property type="evidence" value="ECO:0007669"/>
    <property type="project" value="UniProtKB-KW"/>
</dbReference>
<dbReference type="Proteomes" id="UP000008672">
    <property type="component" value="Unassembled WGS sequence"/>
</dbReference>
<name>H3AR26_LATCH</name>
<keyword evidence="2" id="KW-0217">Developmental protein</keyword>
<dbReference type="Gene3D" id="3.40.50.300">
    <property type="entry name" value="P-loop containing nucleotide triphosphate hydrolases"/>
    <property type="match status" value="2"/>
</dbReference>
<evidence type="ECO:0000256" key="5">
    <source>
        <dbReference type="ARBA" id="ARBA00022782"/>
    </source>
</evidence>
<evidence type="ECO:0000256" key="1">
    <source>
        <dbReference type="ARBA" id="ARBA00012552"/>
    </source>
</evidence>
<sequence length="1104" mass="125780">SILVSKIEDPSCFWGRIIRGCGDLTENAEEYEKLQDKMNQLYHGGRKDLEEIKLSTLEEGQVCVVYCKELRCWCRAVVESLMSSANDYLAECFLVDYAKYVNIQAKNVRGAIEAFVKLPYRAKKFRLYGIKPLTLSVDLYEDKAKIIPARRWDSAAIQHFQSIVKASSQTEAKLCAIEEDFFDVQLYVTYKDEKACVNDELVAKNFACCESPRDHKVRLLKNQDTQSCTSRSEASFEKMIKCEKVSNLARTLWPGLLQGRVLGRVQEGECIGFLRQSLMEFWHHKGCVCVYKPCYTLLSIVVKCILFRFKKKKKKKLGKLFQCILVVQHKCYTTQDFFSAVKGTVFYNLPRNITKKKQKQKKKTLQDIRLCSQDVYKNYVLCIKRLVQFLNPDPLNADSPQVMHQANLLSLSPPVTYSVTKVTPCTTLEMAPISEDLKKCLIRNKFVGPNLTESYCWPAVARGGDLIAVSHSGNNPLVYIPPLVTFIWFSTVHSSLPTRNGPLAVIVCPGWKKAQHVFDLLEEYTRCFRPLRAVLILVGLNKEEVKNVKLAKGCEVVVTTPNSLTRLLKRHCFLFLRLCHLVLDEVDLLFAEANDQMLAILEYYKRAITAEERASAPQQIIAVGTRWDKHLENVVREHMSDPYIVVTAMEEASVYGNVHQVVQICLDSAKTSLLLSVLNFTSDVLEKTLIFTSSVEEADVVFKTVATSAFAMIVHEDLSFRINEVLEEWNKKFSSGTRVVLVLTDACIQALGITDATCVVHYGFPASPRIFGARLGCMIDNFRNLTDEGTADREFSKAKSVLLLTDRNACHAVGVLRFLEHTEAQIPPALVDFTAGILKAKEEMKYDRPLCTSIKLYGVCRDSRMCPDRHQVHQQLDTPRRLSENETIPTEGCVSVLPLHIINATNYFGRIVKKQEDQYKKLEVEMNNYYSQSCNRLSAKDLNKYALYGLQEGTVYLRVQFLEVIQREEDCLFYTVDVKYIDEGRTGYVKGHQLLVLPEKFNRLPPQAVEFIACRVKPIDNETDWNPKVSRHILQKIKEVQHEAKIVLSLGNTVWIDPVVRVTKLKDLNTSINEYNIRSEILATGMGVNNPEHIKQLQVLCREA</sequence>
<dbReference type="FunFam" id="2.40.50.90:FF:000021">
    <property type="entry name" value="putative ATP-dependent RNA helicase TDRD12"/>
    <property type="match status" value="1"/>
</dbReference>
<keyword evidence="6" id="KW-0378">Hydrolase</keyword>
<keyword evidence="10" id="KW-0943">RNA-mediated gene silencing</keyword>
<dbReference type="FunFam" id="3.40.50.300:FF:001517">
    <property type="entry name" value="Putative ATP-dependent RNA helicase TDRD12"/>
    <property type="match status" value="1"/>
</dbReference>
<evidence type="ECO:0000256" key="4">
    <source>
        <dbReference type="ARBA" id="ARBA00022741"/>
    </source>
</evidence>
<keyword evidence="7" id="KW-0347">Helicase</keyword>
<dbReference type="CDD" id="cd20434">
    <property type="entry name" value="Tudor_TDRD12_rpt1"/>
    <property type="match status" value="1"/>
</dbReference>
<dbReference type="SUPFAM" id="SSF63748">
    <property type="entry name" value="Tudor/PWWP/MBT"/>
    <property type="match status" value="2"/>
</dbReference>
<keyword evidence="11" id="KW-0469">Meiosis</keyword>
<dbReference type="EMBL" id="AFYH01158564">
    <property type="status" value="NOT_ANNOTATED_CDS"/>
    <property type="molecule type" value="Genomic_DNA"/>
</dbReference>
<evidence type="ECO:0000259" key="13">
    <source>
        <dbReference type="Pfam" id="PF00270"/>
    </source>
</evidence>
<dbReference type="Pfam" id="PF00567">
    <property type="entry name" value="TUDOR"/>
    <property type="match status" value="2"/>
</dbReference>
<reference evidence="15" key="3">
    <citation type="submission" date="2025-09" db="UniProtKB">
        <authorList>
            <consortium name="Ensembl"/>
        </authorList>
    </citation>
    <scope>IDENTIFICATION</scope>
</reference>
<dbReference type="AlphaFoldDB" id="H3AR26"/>
<evidence type="ECO:0000256" key="11">
    <source>
        <dbReference type="ARBA" id="ARBA00023254"/>
    </source>
</evidence>
<accession>H3AR26</accession>
<keyword evidence="9" id="KW-0744">Spermatogenesis</keyword>
<dbReference type="GO" id="GO:0003676">
    <property type="term" value="F:nucleic acid binding"/>
    <property type="evidence" value="ECO:0007669"/>
    <property type="project" value="InterPro"/>
</dbReference>
<feature type="domain" description="DEAD/DEAH-box helicase" evidence="13">
    <location>
        <begin position="496"/>
        <end position="609"/>
    </location>
</feature>
<dbReference type="Gene3D" id="2.30.30.140">
    <property type="match status" value="2"/>
</dbReference>
<dbReference type="InterPro" id="IPR002999">
    <property type="entry name" value="Tudor"/>
</dbReference>
<dbReference type="GO" id="GO:0003724">
    <property type="term" value="F:RNA helicase activity"/>
    <property type="evidence" value="ECO:0007669"/>
    <property type="project" value="UniProtKB-EC"/>
</dbReference>
<dbReference type="FunFam" id="3.40.50.300:FF:001416">
    <property type="entry name" value="Tudor domain containing 12"/>
    <property type="match status" value="1"/>
</dbReference>
<evidence type="ECO:0000256" key="2">
    <source>
        <dbReference type="ARBA" id="ARBA00022473"/>
    </source>
</evidence>
<evidence type="ECO:0000256" key="10">
    <source>
        <dbReference type="ARBA" id="ARBA00023158"/>
    </source>
</evidence>
<evidence type="ECO:0000256" key="7">
    <source>
        <dbReference type="ARBA" id="ARBA00022806"/>
    </source>
</evidence>
<comment type="catalytic activity">
    <reaction evidence="12">
        <text>ATP + H2O = ADP + phosphate + H(+)</text>
        <dbReference type="Rhea" id="RHEA:13065"/>
        <dbReference type="ChEBI" id="CHEBI:15377"/>
        <dbReference type="ChEBI" id="CHEBI:15378"/>
        <dbReference type="ChEBI" id="CHEBI:30616"/>
        <dbReference type="ChEBI" id="CHEBI:43474"/>
        <dbReference type="ChEBI" id="CHEBI:456216"/>
        <dbReference type="EC" id="3.6.4.13"/>
    </reaction>
</comment>
<dbReference type="CDD" id="cd20435">
    <property type="entry name" value="Tudor_TDRD12_rpt2"/>
    <property type="match status" value="1"/>
</dbReference>
<dbReference type="Ensembl" id="ENSLACT00000012189.1">
    <property type="protein sequence ID" value="ENSLACP00000012097.1"/>
    <property type="gene ID" value="ENSLACG00000010650.1"/>
</dbReference>
<organism evidence="15 16">
    <name type="scientific">Latimeria chalumnae</name>
    <name type="common">Coelacanth</name>
    <dbReference type="NCBI Taxonomy" id="7897"/>
    <lineage>
        <taxon>Eukaryota</taxon>
        <taxon>Metazoa</taxon>
        <taxon>Chordata</taxon>
        <taxon>Craniata</taxon>
        <taxon>Vertebrata</taxon>
        <taxon>Euteleostomi</taxon>
        <taxon>Coelacanthiformes</taxon>
        <taxon>Coelacanthidae</taxon>
        <taxon>Latimeria</taxon>
    </lineage>
</organism>
<dbReference type="FunCoup" id="H3AR26">
    <property type="interactions" value="36"/>
</dbReference>
<dbReference type="EMBL" id="AFYH01158568">
    <property type="status" value="NOT_ANNOTATED_CDS"/>
    <property type="molecule type" value="Genomic_DNA"/>
</dbReference>
<evidence type="ECO:0000256" key="9">
    <source>
        <dbReference type="ARBA" id="ARBA00022871"/>
    </source>
</evidence>
<reference evidence="15" key="2">
    <citation type="submission" date="2025-08" db="UniProtKB">
        <authorList>
            <consortium name="Ensembl"/>
        </authorList>
    </citation>
    <scope>IDENTIFICATION</scope>
</reference>
<feature type="domain" description="Tudor" evidence="14">
    <location>
        <begin position="899"/>
        <end position="1010"/>
    </location>
</feature>
<dbReference type="PANTHER" id="PTHR22655:SF2">
    <property type="entry name" value="ATP-DEPENDENT RNA HELICASE TDRD12-RELATED"/>
    <property type="match status" value="1"/>
</dbReference>
<dbReference type="InterPro" id="IPR027417">
    <property type="entry name" value="P-loop_NTPase"/>
</dbReference>
<dbReference type="EMBL" id="AFYH01158565">
    <property type="status" value="NOT_ANNOTATED_CDS"/>
    <property type="molecule type" value="Genomic_DNA"/>
</dbReference>
<evidence type="ECO:0000256" key="3">
    <source>
        <dbReference type="ARBA" id="ARBA00022737"/>
    </source>
</evidence>
<dbReference type="GO" id="GO:0051321">
    <property type="term" value="P:meiotic cell cycle"/>
    <property type="evidence" value="ECO:0007669"/>
    <property type="project" value="UniProtKB-KW"/>
</dbReference>
<evidence type="ECO:0000256" key="8">
    <source>
        <dbReference type="ARBA" id="ARBA00022840"/>
    </source>
</evidence>
<dbReference type="eggNOG" id="KOG0331">
    <property type="taxonomic scope" value="Eukaryota"/>
</dbReference>
<dbReference type="InterPro" id="IPR011545">
    <property type="entry name" value="DEAD/DEAH_box_helicase_dom"/>
</dbReference>
<dbReference type="EMBL" id="AFYH01158563">
    <property type="status" value="NOT_ANNOTATED_CDS"/>
    <property type="molecule type" value="Genomic_DNA"/>
</dbReference>
<dbReference type="EC" id="3.6.4.13" evidence="1"/>
<dbReference type="SUPFAM" id="SSF52540">
    <property type="entry name" value="P-loop containing nucleoside triphosphate hydrolases"/>
    <property type="match status" value="2"/>
</dbReference>
<proteinExistence type="predicted"/>
<dbReference type="GeneTree" id="ENSGT00420000029847"/>
<keyword evidence="5" id="KW-0221">Differentiation</keyword>
<dbReference type="GO" id="GO:0007283">
    <property type="term" value="P:spermatogenesis"/>
    <property type="evidence" value="ECO:0007669"/>
    <property type="project" value="UniProtKB-KW"/>
</dbReference>
<dbReference type="OMA" id="KMHKEVV"/>
<protein>
    <recommendedName>
        <fullName evidence="1">RNA helicase</fullName>
        <ecNumber evidence="1">3.6.4.13</ecNumber>
    </recommendedName>
</protein>
<dbReference type="Pfam" id="PF00270">
    <property type="entry name" value="DEAD"/>
    <property type="match status" value="1"/>
</dbReference>
<dbReference type="InParanoid" id="H3AR26"/>
<dbReference type="InterPro" id="IPR035437">
    <property type="entry name" value="SNase_OB-fold_sf"/>
</dbReference>
<dbReference type="GO" id="GO:0031047">
    <property type="term" value="P:regulatory ncRNA-mediated gene silencing"/>
    <property type="evidence" value="ECO:0007669"/>
    <property type="project" value="UniProtKB-KW"/>
</dbReference>
<evidence type="ECO:0000256" key="6">
    <source>
        <dbReference type="ARBA" id="ARBA00022801"/>
    </source>
</evidence>
<dbReference type="EMBL" id="AFYH01158567">
    <property type="status" value="NOT_ANNOTATED_CDS"/>
    <property type="molecule type" value="Genomic_DNA"/>
</dbReference>